<evidence type="ECO:0008006" key="4">
    <source>
        <dbReference type="Google" id="ProtNLM"/>
    </source>
</evidence>
<protein>
    <recommendedName>
        <fullName evidence="4">Lipoprotein</fullName>
    </recommendedName>
</protein>
<gene>
    <name evidence="2" type="ORF">KGA66_05830</name>
</gene>
<dbReference type="AlphaFoldDB" id="A0A8J8BA45"/>
<name>A0A8J8BA45_9ACTN</name>
<evidence type="ECO:0000256" key="1">
    <source>
        <dbReference type="SAM" id="SignalP"/>
    </source>
</evidence>
<dbReference type="EMBL" id="JAGSXH010000013">
    <property type="protein sequence ID" value="MBS2962557.1"/>
    <property type="molecule type" value="Genomic_DNA"/>
</dbReference>
<dbReference type="Proteomes" id="UP000677913">
    <property type="component" value="Unassembled WGS sequence"/>
</dbReference>
<accession>A0A8J8BA45</accession>
<evidence type="ECO:0000313" key="2">
    <source>
        <dbReference type="EMBL" id="MBS2962557.1"/>
    </source>
</evidence>
<evidence type="ECO:0000313" key="3">
    <source>
        <dbReference type="Proteomes" id="UP000677913"/>
    </source>
</evidence>
<feature type="signal peptide" evidence="1">
    <location>
        <begin position="1"/>
        <end position="32"/>
    </location>
</feature>
<dbReference type="PROSITE" id="PS51257">
    <property type="entry name" value="PROKAR_LIPOPROTEIN"/>
    <property type="match status" value="1"/>
</dbReference>
<comment type="caution">
    <text evidence="2">The sequence shown here is derived from an EMBL/GenBank/DDBJ whole genome shotgun (WGS) entry which is preliminary data.</text>
</comment>
<dbReference type="RefSeq" id="WP_211465351.1">
    <property type="nucleotide sequence ID" value="NZ_JAGSXH010000013.1"/>
</dbReference>
<keyword evidence="3" id="KW-1185">Reference proteome</keyword>
<proteinExistence type="predicted"/>
<sequence length="206" mass="20490">MTSGNLRNLRTRTAAQVCVALGAAVAAAAALAACGGGSTSISAVAAATPSATASLSRNAVYLDCLRQHGADIPTAFPSRGVFTARPTGPRPSGGFGGPGGGFFGQSQNPQMRAAMRACVSVRPTGGFGARGATQSAAFRNCMTQQGVTIPATRPTAFPTAPPTDRAARYLNGLSLSDPKVEAALRVCSPLLPSPGARASGTSSPTG</sequence>
<organism evidence="2 3">
    <name type="scientific">Actinocrinis puniceicyclus</name>
    <dbReference type="NCBI Taxonomy" id="977794"/>
    <lineage>
        <taxon>Bacteria</taxon>
        <taxon>Bacillati</taxon>
        <taxon>Actinomycetota</taxon>
        <taxon>Actinomycetes</taxon>
        <taxon>Catenulisporales</taxon>
        <taxon>Actinospicaceae</taxon>
        <taxon>Actinocrinis</taxon>
    </lineage>
</organism>
<reference evidence="2" key="1">
    <citation type="submission" date="2021-04" db="EMBL/GenBank/DDBJ databases">
        <title>Genome based classification of Actinospica acidithermotolerans sp. nov., an actinobacterium isolated from an Indonesian hot spring.</title>
        <authorList>
            <person name="Kusuma A.B."/>
            <person name="Putra K.E."/>
            <person name="Nafisah S."/>
            <person name="Loh J."/>
            <person name="Nouioui I."/>
            <person name="Goodfellow M."/>
        </authorList>
    </citation>
    <scope>NUCLEOTIDE SEQUENCE</scope>
    <source>
        <strain evidence="2">DSM 45618</strain>
    </source>
</reference>
<feature type="chain" id="PRO_5038458851" description="Lipoprotein" evidence="1">
    <location>
        <begin position="33"/>
        <end position="206"/>
    </location>
</feature>
<keyword evidence="1" id="KW-0732">Signal</keyword>